<dbReference type="AlphaFoldDB" id="A0A9E7GBE3"/>
<name>A0A9E7GBE3_9LILI</name>
<feature type="region of interest" description="Disordered" evidence="1">
    <location>
        <begin position="1"/>
        <end position="42"/>
    </location>
</feature>
<sequence length="217" mass="23380">MGFQAGTVAGSGGQPQERKGHNRRCGSISPFDGESTPPLSDYAKKAMTTADKLAELALIDPKRAKRRDSLNRHSAARSKERKIHFTSELGTEGANSSDRGNHTFCPAPTSADLNAENRERKLQLQAMEQQAQLPDALNEAMREEAQQLKIATGQLPTANGNPFDGGPPHHASSIYSHPQQLPPLGGRQAQHPHPSQTQSSSNGQSPGVRPPNDPKDM</sequence>
<dbReference type="GO" id="GO:0003700">
    <property type="term" value="F:DNA-binding transcription factor activity"/>
    <property type="evidence" value="ECO:0007669"/>
    <property type="project" value="TreeGrafter"/>
</dbReference>
<reference evidence="2" key="1">
    <citation type="submission" date="2022-05" db="EMBL/GenBank/DDBJ databases">
        <title>The Musa troglodytarum L. genome provides insights into the mechanism of non-climacteric behaviour and enrichment of carotenoids.</title>
        <authorList>
            <person name="Wang J."/>
        </authorList>
    </citation>
    <scope>NUCLEOTIDE SEQUENCE</scope>
    <source>
        <tissue evidence="2">Leaf</tissue>
    </source>
</reference>
<feature type="compositionally biased region" description="Low complexity" evidence="1">
    <location>
        <begin position="188"/>
        <end position="201"/>
    </location>
</feature>
<protein>
    <submittedName>
        <fullName evidence="2">Uncharacterized protein</fullName>
    </submittedName>
</protein>
<feature type="compositionally biased region" description="Basic residues" evidence="1">
    <location>
        <begin position="74"/>
        <end position="84"/>
    </location>
</feature>
<dbReference type="OrthoDB" id="1435597at2759"/>
<accession>A0A9E7GBE3</accession>
<dbReference type="EMBL" id="CP097508">
    <property type="protein sequence ID" value="URE12466.1"/>
    <property type="molecule type" value="Genomic_DNA"/>
</dbReference>
<evidence type="ECO:0000313" key="2">
    <source>
        <dbReference type="EMBL" id="URE12466.1"/>
    </source>
</evidence>
<dbReference type="GO" id="GO:0005634">
    <property type="term" value="C:nucleus"/>
    <property type="evidence" value="ECO:0007669"/>
    <property type="project" value="TreeGrafter"/>
</dbReference>
<proteinExistence type="predicted"/>
<organism evidence="2 3">
    <name type="scientific">Musa troglodytarum</name>
    <name type="common">fe'i banana</name>
    <dbReference type="NCBI Taxonomy" id="320322"/>
    <lineage>
        <taxon>Eukaryota</taxon>
        <taxon>Viridiplantae</taxon>
        <taxon>Streptophyta</taxon>
        <taxon>Embryophyta</taxon>
        <taxon>Tracheophyta</taxon>
        <taxon>Spermatophyta</taxon>
        <taxon>Magnoliopsida</taxon>
        <taxon>Liliopsida</taxon>
        <taxon>Zingiberales</taxon>
        <taxon>Musaceae</taxon>
        <taxon>Musa</taxon>
    </lineage>
</organism>
<dbReference type="PANTHER" id="PTHR13690:SF86">
    <property type="entry name" value="TRANSCRIPTION FACTOR VIP1"/>
    <property type="match status" value="1"/>
</dbReference>
<feature type="compositionally biased region" description="Low complexity" evidence="1">
    <location>
        <begin position="123"/>
        <end position="133"/>
    </location>
</feature>
<dbReference type="PANTHER" id="PTHR13690">
    <property type="entry name" value="TRANSCRIPTION FACTOR POSF21-RELATED"/>
    <property type="match status" value="1"/>
</dbReference>
<keyword evidence="3" id="KW-1185">Reference proteome</keyword>
<feature type="region of interest" description="Disordered" evidence="1">
    <location>
        <begin position="60"/>
        <end position="217"/>
    </location>
</feature>
<evidence type="ECO:0000256" key="1">
    <source>
        <dbReference type="SAM" id="MobiDB-lite"/>
    </source>
</evidence>
<dbReference type="Proteomes" id="UP001055439">
    <property type="component" value="Chromosome 6"/>
</dbReference>
<evidence type="ECO:0000313" key="3">
    <source>
        <dbReference type="Proteomes" id="UP001055439"/>
    </source>
</evidence>
<gene>
    <name evidence="2" type="ORF">MUK42_28797</name>
</gene>